<proteinExistence type="predicted"/>
<organism evidence="1">
    <name type="scientific">Compsopogon caeruleus</name>
    <dbReference type="NCBI Taxonomy" id="31354"/>
    <lineage>
        <taxon>Eukaryota</taxon>
        <taxon>Rhodophyta</taxon>
        <taxon>Compsopogonophyceae</taxon>
        <taxon>Compsopogonales</taxon>
        <taxon>Compsopogonaceae</taxon>
        <taxon>Compsopogon</taxon>
    </lineage>
</organism>
<dbReference type="EMBL" id="HBGH01010841">
    <property type="protein sequence ID" value="CAD9233942.1"/>
    <property type="molecule type" value="Transcribed_RNA"/>
</dbReference>
<dbReference type="SUPFAM" id="SSF53335">
    <property type="entry name" value="S-adenosyl-L-methionine-dependent methyltransferases"/>
    <property type="match status" value="1"/>
</dbReference>
<protein>
    <recommendedName>
        <fullName evidence="2">Methyltransferase domain-containing protein</fullName>
    </recommendedName>
</protein>
<accession>A0A7S1TE06</accession>
<dbReference type="AlphaFoldDB" id="A0A7S1TE06"/>
<name>A0A7S1TE06_9RHOD</name>
<sequence>MQAITIEDDVGLVIENAHGLRALQNRWIPDSVFGETYCAALAEAQWKFCERAVFEGMTKWDESMRVIQSARSGPEASGSQDFEEDRLPERLNAFTTIAARLETLEAGMLTFACGEAKGFTFEAITNELLETYTEIHEFPSSELTDLEKLFLEFVTGLKMYQALLETFRITLYDIVSECAERMQSMEDIHSICGRFPSPRDFSFSHTFDCILPYLVALQDHVLGSLHHVLRGPDDIEVLFLAFAHSERKNPDVAIARYNATSMRTIPQGTPEIATFAQMIHWFGFGGSGELFEGSSLASLSRFSLHLPLSGGYDGTFSRYYTGSMVARVRKFAVSAVVDLVRLVCGDEAKLFEDGCGFNIPFSSAIMKAIQESEREDSSPPANNFSFTLCDMSGVNLKQARQTACSAGVRVERILFRDLLTTSLPTPEYFANTHDAYLSFFVWHQTCDSNHLDVLRRNFQFALNVVRPGGFLSITEPTSANVNLEILINLVDREGYIPDSLFLSTSGLTLQHVMVPFHSDQAAGPLVKIPWRLPAFSRGFGFESGNPLYVVQSFLVITVPMDQLPSLQNALDQGNLSECTSIFRSTTPQHLPFDQLFEVAAGGFQ</sequence>
<gene>
    <name evidence="1" type="ORF">CCAE0312_LOCUS6030</name>
</gene>
<evidence type="ECO:0008006" key="2">
    <source>
        <dbReference type="Google" id="ProtNLM"/>
    </source>
</evidence>
<evidence type="ECO:0000313" key="1">
    <source>
        <dbReference type="EMBL" id="CAD9233942.1"/>
    </source>
</evidence>
<dbReference type="Gene3D" id="3.40.50.150">
    <property type="entry name" value="Vaccinia Virus protein VP39"/>
    <property type="match status" value="1"/>
</dbReference>
<reference evidence="1" key="1">
    <citation type="submission" date="2021-01" db="EMBL/GenBank/DDBJ databases">
        <authorList>
            <person name="Corre E."/>
            <person name="Pelletier E."/>
            <person name="Niang G."/>
            <person name="Scheremetjew M."/>
            <person name="Finn R."/>
            <person name="Kale V."/>
            <person name="Holt S."/>
            <person name="Cochrane G."/>
            <person name="Meng A."/>
            <person name="Brown T."/>
            <person name="Cohen L."/>
        </authorList>
    </citation>
    <scope>NUCLEOTIDE SEQUENCE</scope>
    <source>
        <strain evidence="1">SAG 36.94</strain>
    </source>
</reference>
<dbReference type="InterPro" id="IPR029063">
    <property type="entry name" value="SAM-dependent_MTases_sf"/>
</dbReference>